<dbReference type="InterPro" id="IPR013611">
    <property type="entry name" value="Transp-assoc_OB_typ2"/>
</dbReference>
<protein>
    <submittedName>
        <fullName evidence="6">ABC transporter ATP-binding protein</fullName>
    </submittedName>
</protein>
<dbReference type="InterPro" id="IPR027417">
    <property type="entry name" value="P-loop_NTPase"/>
</dbReference>
<sequence length="335" mass="38072">MIEIKDLQVKYGDFIALDNINLDIKKSEFFTLIGPSGCGKTTMLNTLVGFLEPSEGDIIVKGKRVNDIPSERRNIGIVFQSYALFPTMTVEENIGFGLKIEKTPKEAINQRVHELSQIVDLNETQLKRNVSELSGGQQQRVAIARALAKQPEILTMDEPLSNLDAQLRKQLRLELKRIQRELGMTTIYVTHDQEEALILSDRIAVFNKGTIEQVGTPDTVYNDPASEFVCTFIGDATKLTREFAEQHTGKSLEEYNAFYIRPDKISIESDYERELSSREFRATVTEVEFYGTLINYHLNAKGINFVSFEKQNRRKVYDVGDTVVLSINPDDILCY</sequence>
<evidence type="ECO:0000256" key="3">
    <source>
        <dbReference type="ARBA" id="ARBA00022840"/>
    </source>
</evidence>
<dbReference type="InterPro" id="IPR008995">
    <property type="entry name" value="Mo/tungstate-bd_C_term_dom"/>
</dbReference>
<dbReference type="GO" id="GO:0005524">
    <property type="term" value="F:ATP binding"/>
    <property type="evidence" value="ECO:0007669"/>
    <property type="project" value="UniProtKB-KW"/>
</dbReference>
<proteinExistence type="predicted"/>
<dbReference type="InterPro" id="IPR003439">
    <property type="entry name" value="ABC_transporter-like_ATP-bd"/>
</dbReference>
<keyword evidence="4" id="KW-1278">Translocase</keyword>
<dbReference type="Pfam" id="PF00005">
    <property type="entry name" value="ABC_tran"/>
    <property type="match status" value="1"/>
</dbReference>
<evidence type="ECO:0000256" key="4">
    <source>
        <dbReference type="ARBA" id="ARBA00022967"/>
    </source>
</evidence>
<dbReference type="PANTHER" id="PTHR42781:SF4">
    <property type="entry name" value="SPERMIDINE_PUTRESCINE IMPORT ATP-BINDING PROTEIN POTA"/>
    <property type="match status" value="1"/>
</dbReference>
<dbReference type="GO" id="GO:0016887">
    <property type="term" value="F:ATP hydrolysis activity"/>
    <property type="evidence" value="ECO:0007669"/>
    <property type="project" value="InterPro"/>
</dbReference>
<gene>
    <name evidence="6" type="ORF">VUQ09_03990</name>
</gene>
<dbReference type="Pfam" id="PF08402">
    <property type="entry name" value="TOBE_2"/>
    <property type="match status" value="1"/>
</dbReference>
<accession>A0AB74TQX4</accession>
<organism evidence="6">
    <name type="scientific">Dolosigranulum savutiense</name>
    <dbReference type="NCBI Taxonomy" id="3110288"/>
    <lineage>
        <taxon>Bacteria</taxon>
        <taxon>Bacillati</taxon>
        <taxon>Bacillota</taxon>
        <taxon>Bacilli</taxon>
        <taxon>Lactobacillales</taxon>
        <taxon>Carnobacteriaceae</taxon>
        <taxon>Dolosigranulum</taxon>
    </lineage>
</organism>
<dbReference type="GO" id="GO:0043190">
    <property type="term" value="C:ATP-binding cassette (ABC) transporter complex"/>
    <property type="evidence" value="ECO:0007669"/>
    <property type="project" value="InterPro"/>
</dbReference>
<evidence type="ECO:0000256" key="2">
    <source>
        <dbReference type="ARBA" id="ARBA00022741"/>
    </source>
</evidence>
<dbReference type="InterPro" id="IPR003593">
    <property type="entry name" value="AAA+_ATPase"/>
</dbReference>
<dbReference type="EMBL" id="CP142434">
    <property type="protein sequence ID" value="XBC48796.1"/>
    <property type="molecule type" value="Genomic_DNA"/>
</dbReference>
<keyword evidence="1" id="KW-0813">Transport</keyword>
<dbReference type="PROSITE" id="PS50893">
    <property type="entry name" value="ABC_TRANSPORTER_2"/>
    <property type="match status" value="1"/>
</dbReference>
<dbReference type="RefSeq" id="WP_111950682.1">
    <property type="nucleotide sequence ID" value="NZ_CP142434.1"/>
</dbReference>
<keyword evidence="3 6" id="KW-0067">ATP-binding</keyword>
<evidence type="ECO:0000313" key="6">
    <source>
        <dbReference type="EMBL" id="XBC48796.1"/>
    </source>
</evidence>
<reference evidence="6" key="1">
    <citation type="submission" date="2023-12" db="EMBL/GenBank/DDBJ databases">
        <title>Dolosigranulum savutii sp. nov. isolated from human upper respiratory samples collected in Botswana.</title>
        <authorList>
            <person name="Kelly M.S."/>
        </authorList>
    </citation>
    <scope>NUCLEOTIDE SEQUENCE</scope>
    <source>
        <strain evidence="6">MSK312</strain>
    </source>
</reference>
<dbReference type="FunFam" id="3.40.50.300:FF:000042">
    <property type="entry name" value="Maltose/maltodextrin ABC transporter, ATP-binding protein"/>
    <property type="match status" value="1"/>
</dbReference>
<dbReference type="Gene3D" id="3.40.50.300">
    <property type="entry name" value="P-loop containing nucleotide triphosphate hydrolases"/>
    <property type="match status" value="1"/>
</dbReference>
<dbReference type="SUPFAM" id="SSF52540">
    <property type="entry name" value="P-loop containing nucleoside triphosphate hydrolases"/>
    <property type="match status" value="1"/>
</dbReference>
<dbReference type="SMART" id="SM00382">
    <property type="entry name" value="AAA"/>
    <property type="match status" value="1"/>
</dbReference>
<dbReference type="PANTHER" id="PTHR42781">
    <property type="entry name" value="SPERMIDINE/PUTRESCINE IMPORT ATP-BINDING PROTEIN POTA"/>
    <property type="match status" value="1"/>
</dbReference>
<evidence type="ECO:0000256" key="1">
    <source>
        <dbReference type="ARBA" id="ARBA00022448"/>
    </source>
</evidence>
<dbReference type="AlphaFoldDB" id="A0AB74TQX4"/>
<dbReference type="PROSITE" id="PS00211">
    <property type="entry name" value="ABC_TRANSPORTER_1"/>
    <property type="match status" value="1"/>
</dbReference>
<dbReference type="SUPFAM" id="SSF50331">
    <property type="entry name" value="MOP-like"/>
    <property type="match status" value="1"/>
</dbReference>
<keyword evidence="2" id="KW-0547">Nucleotide-binding</keyword>
<feature type="domain" description="ABC transporter" evidence="5">
    <location>
        <begin position="2"/>
        <end position="233"/>
    </location>
</feature>
<evidence type="ECO:0000259" key="5">
    <source>
        <dbReference type="PROSITE" id="PS50893"/>
    </source>
</evidence>
<dbReference type="InterPro" id="IPR017871">
    <property type="entry name" value="ABC_transporter-like_CS"/>
</dbReference>
<dbReference type="GO" id="GO:0140359">
    <property type="term" value="F:ABC-type transporter activity"/>
    <property type="evidence" value="ECO:0007669"/>
    <property type="project" value="UniProtKB-ARBA"/>
</dbReference>
<dbReference type="InterPro" id="IPR050093">
    <property type="entry name" value="ABC_SmlMolc_Importer"/>
</dbReference>
<name>A0AB74TQX4_9LACT</name>